<dbReference type="Proteomes" id="UP000634136">
    <property type="component" value="Unassembled WGS sequence"/>
</dbReference>
<evidence type="ECO:0000313" key="1">
    <source>
        <dbReference type="EMBL" id="KAF7827586.1"/>
    </source>
</evidence>
<dbReference type="AlphaFoldDB" id="A0A834WQ40"/>
<dbReference type="EMBL" id="JAAIUW010000006">
    <property type="protein sequence ID" value="KAF7827586.1"/>
    <property type="molecule type" value="Genomic_DNA"/>
</dbReference>
<reference evidence="1" key="1">
    <citation type="submission" date="2020-09" db="EMBL/GenBank/DDBJ databases">
        <title>Genome-Enabled Discovery of Anthraquinone Biosynthesis in Senna tora.</title>
        <authorList>
            <person name="Kang S.-H."/>
            <person name="Pandey R.P."/>
            <person name="Lee C.-M."/>
            <person name="Sim J.-S."/>
            <person name="Jeong J.-T."/>
            <person name="Choi B.-S."/>
            <person name="Jung M."/>
            <person name="Ginzburg D."/>
            <person name="Zhao K."/>
            <person name="Won S.Y."/>
            <person name="Oh T.-J."/>
            <person name="Yu Y."/>
            <person name="Kim N.-H."/>
            <person name="Lee O.R."/>
            <person name="Lee T.-H."/>
            <person name="Bashyal P."/>
            <person name="Kim T.-S."/>
            <person name="Lee W.-H."/>
            <person name="Kawkins C."/>
            <person name="Kim C.-K."/>
            <person name="Kim J.S."/>
            <person name="Ahn B.O."/>
            <person name="Rhee S.Y."/>
            <person name="Sohng J.K."/>
        </authorList>
    </citation>
    <scope>NUCLEOTIDE SEQUENCE</scope>
    <source>
        <tissue evidence="1">Leaf</tissue>
    </source>
</reference>
<evidence type="ECO:0000313" key="2">
    <source>
        <dbReference type="Proteomes" id="UP000634136"/>
    </source>
</evidence>
<proteinExistence type="predicted"/>
<gene>
    <name evidence="1" type="ORF">G2W53_018750</name>
</gene>
<keyword evidence="2" id="KW-1185">Reference proteome</keyword>
<accession>A0A834WQ40</accession>
<name>A0A834WQ40_9FABA</name>
<sequence length="72" mass="8382">MTMIILKELSTVHQIAAVTRESSKRERPRVQVSTNLEELEISKAVQGRKTAILFSKRFRRIILMNAMVIQRE</sequence>
<protein>
    <submittedName>
        <fullName evidence="1">Uncharacterized protein</fullName>
    </submittedName>
</protein>
<organism evidence="1 2">
    <name type="scientific">Senna tora</name>
    <dbReference type="NCBI Taxonomy" id="362788"/>
    <lineage>
        <taxon>Eukaryota</taxon>
        <taxon>Viridiplantae</taxon>
        <taxon>Streptophyta</taxon>
        <taxon>Embryophyta</taxon>
        <taxon>Tracheophyta</taxon>
        <taxon>Spermatophyta</taxon>
        <taxon>Magnoliopsida</taxon>
        <taxon>eudicotyledons</taxon>
        <taxon>Gunneridae</taxon>
        <taxon>Pentapetalae</taxon>
        <taxon>rosids</taxon>
        <taxon>fabids</taxon>
        <taxon>Fabales</taxon>
        <taxon>Fabaceae</taxon>
        <taxon>Caesalpinioideae</taxon>
        <taxon>Cassia clade</taxon>
        <taxon>Senna</taxon>
    </lineage>
</organism>
<comment type="caution">
    <text evidence="1">The sequence shown here is derived from an EMBL/GenBank/DDBJ whole genome shotgun (WGS) entry which is preliminary data.</text>
</comment>